<accession>A0A5S4F9B6</accession>
<dbReference type="Proteomes" id="UP000309128">
    <property type="component" value="Unassembled WGS sequence"/>
</dbReference>
<keyword evidence="1" id="KW-1133">Transmembrane helix</keyword>
<gene>
    <name evidence="3" type="ORF">ETD86_31045</name>
</gene>
<feature type="transmembrane region" description="Helical" evidence="1">
    <location>
        <begin position="37"/>
        <end position="58"/>
    </location>
</feature>
<keyword evidence="1" id="KW-0472">Membrane</keyword>
<feature type="domain" description="YdbS-like PH" evidence="2">
    <location>
        <begin position="68"/>
        <end position="135"/>
    </location>
</feature>
<keyword evidence="1" id="KW-0812">Transmembrane</keyword>
<keyword evidence="4" id="KW-1185">Reference proteome</keyword>
<evidence type="ECO:0000256" key="1">
    <source>
        <dbReference type="SAM" id="Phobius"/>
    </source>
</evidence>
<reference evidence="3 4" key="1">
    <citation type="submission" date="2019-05" db="EMBL/GenBank/DDBJ databases">
        <title>Draft genome sequence of Nonomuraea turkmeniaca DSM 43926.</title>
        <authorList>
            <person name="Saricaoglu S."/>
            <person name="Isik K."/>
        </authorList>
    </citation>
    <scope>NUCLEOTIDE SEQUENCE [LARGE SCALE GENOMIC DNA]</scope>
    <source>
        <strain evidence="3 4">DSM 43926</strain>
    </source>
</reference>
<dbReference type="EMBL" id="VCKY01000124">
    <property type="protein sequence ID" value="TMR13241.1"/>
    <property type="molecule type" value="Genomic_DNA"/>
</dbReference>
<protein>
    <recommendedName>
        <fullName evidence="2">YdbS-like PH domain-containing protein</fullName>
    </recommendedName>
</protein>
<feature type="transmembrane region" description="Helical" evidence="1">
    <location>
        <begin position="12"/>
        <end position="31"/>
    </location>
</feature>
<dbReference type="PANTHER" id="PTHR34473:SF2">
    <property type="entry name" value="UPF0699 TRANSMEMBRANE PROTEIN YDBT"/>
    <property type="match status" value="1"/>
</dbReference>
<name>A0A5S4F9B6_9ACTN</name>
<dbReference type="PANTHER" id="PTHR34473">
    <property type="entry name" value="UPF0699 TRANSMEMBRANE PROTEIN YDBS"/>
    <property type="match status" value="1"/>
</dbReference>
<evidence type="ECO:0000313" key="4">
    <source>
        <dbReference type="Proteomes" id="UP000309128"/>
    </source>
</evidence>
<proteinExistence type="predicted"/>
<comment type="caution">
    <text evidence="3">The sequence shown here is derived from an EMBL/GenBank/DDBJ whole genome shotgun (WGS) entry which is preliminary data.</text>
</comment>
<dbReference type="InterPro" id="IPR005182">
    <property type="entry name" value="YdbS-like_PH"/>
</dbReference>
<evidence type="ECO:0000259" key="2">
    <source>
        <dbReference type="Pfam" id="PF03703"/>
    </source>
</evidence>
<dbReference type="AlphaFoldDB" id="A0A5S4F9B6"/>
<organism evidence="3 4">
    <name type="scientific">Nonomuraea turkmeniaca</name>
    <dbReference type="NCBI Taxonomy" id="103838"/>
    <lineage>
        <taxon>Bacteria</taxon>
        <taxon>Bacillati</taxon>
        <taxon>Actinomycetota</taxon>
        <taxon>Actinomycetes</taxon>
        <taxon>Streptosporangiales</taxon>
        <taxon>Streptosporangiaceae</taxon>
        <taxon>Nonomuraea</taxon>
    </lineage>
</organism>
<sequence>MAHPPAARRRRIGRALITTAVLGAGALVAGWTVPWAWVRGSVWVVPAVALPFGLWLAVESAKSLGHALGGRHLITRNGATLRRTTALDRAGISAWTITESFFQRRHGLLTVSATTAAGDGHYDVVDVGRGDGLELASRAVPGLLEPFLDRTPRDAWPKR</sequence>
<dbReference type="OrthoDB" id="4121259at2"/>
<dbReference type="Pfam" id="PF03703">
    <property type="entry name" value="bPH_2"/>
    <property type="match status" value="1"/>
</dbReference>
<evidence type="ECO:0000313" key="3">
    <source>
        <dbReference type="EMBL" id="TMR13241.1"/>
    </source>
</evidence>